<dbReference type="EMBL" id="CP038436">
    <property type="protein sequence ID" value="QBX56791.1"/>
    <property type="molecule type" value="Genomic_DNA"/>
</dbReference>
<reference evidence="2 3" key="1">
    <citation type="submission" date="2019-03" db="EMBL/GenBank/DDBJ databases">
        <title>Three New Species of Nocardioides, Nocardioides euryhalodurans sp. nov., Nocardioides seonyuensis sp. nov. and Nocardioides eburneoflavus sp. nov. Iolated from Soil.</title>
        <authorList>
            <person name="Roh S.G."/>
            <person name="Lee C."/>
            <person name="Kim M.-K."/>
            <person name="Kim S.B."/>
        </authorList>
    </citation>
    <scope>NUCLEOTIDE SEQUENCE [LARGE SCALE GENOMIC DNA]</scope>
    <source>
        <strain evidence="2 3">MMS17-SY207-3</strain>
    </source>
</reference>
<proteinExistence type="predicted"/>
<keyword evidence="3" id="KW-1185">Reference proteome</keyword>
<protein>
    <submittedName>
        <fullName evidence="2">Uncharacterized protein</fullName>
    </submittedName>
</protein>
<evidence type="ECO:0000313" key="3">
    <source>
        <dbReference type="Proteomes" id="UP000294853"/>
    </source>
</evidence>
<organism evidence="2 3">
    <name type="scientific">Nocardioides seonyuensis</name>
    <dbReference type="NCBI Taxonomy" id="2518371"/>
    <lineage>
        <taxon>Bacteria</taxon>
        <taxon>Bacillati</taxon>
        <taxon>Actinomycetota</taxon>
        <taxon>Actinomycetes</taxon>
        <taxon>Propionibacteriales</taxon>
        <taxon>Nocardioidaceae</taxon>
        <taxon>Nocardioides</taxon>
    </lineage>
</organism>
<accession>A0A4P7IL57</accession>
<dbReference type="KEGG" id="nsn:EXE58_15910"/>
<gene>
    <name evidence="2" type="ORF">EXE58_15910</name>
</gene>
<feature type="region of interest" description="Disordered" evidence="1">
    <location>
        <begin position="36"/>
        <end position="63"/>
    </location>
</feature>
<dbReference type="Proteomes" id="UP000294853">
    <property type="component" value="Chromosome"/>
</dbReference>
<feature type="compositionally biased region" description="Low complexity" evidence="1">
    <location>
        <begin position="38"/>
        <end position="60"/>
    </location>
</feature>
<sequence>MDPRRLLPALLTIAVVCLSMTLGVVVLRPGGDGGGGAQALTGTTPASPRSSPQSSPRAAAHGPADVLRAWDRTRARAWARGDGAGLARLYVPGSHTGAADVAALRRWTARDLRVIGLRTQVLEITATSATRRRLHLVVTDRLVGGVAVGERGVRVPLPVDRASTRAIAFERVGGRWLVAEVRPG</sequence>
<dbReference type="OrthoDB" id="3789459at2"/>
<dbReference type="AlphaFoldDB" id="A0A4P7IL57"/>
<evidence type="ECO:0000313" key="2">
    <source>
        <dbReference type="EMBL" id="QBX56791.1"/>
    </source>
</evidence>
<name>A0A4P7IL57_9ACTN</name>
<evidence type="ECO:0000256" key="1">
    <source>
        <dbReference type="SAM" id="MobiDB-lite"/>
    </source>
</evidence>
<dbReference type="RefSeq" id="WP_135268776.1">
    <property type="nucleotide sequence ID" value="NZ_CP038436.1"/>
</dbReference>